<comment type="subcellular location">
    <subcellularLocation>
        <location evidence="1">Membrane</location>
        <topology evidence="1">Multi-pass membrane protein</topology>
    </subcellularLocation>
</comment>
<keyword evidence="2 6" id="KW-0812">Transmembrane</keyword>
<dbReference type="OrthoDB" id="5278984at2759"/>
<evidence type="ECO:0000313" key="8">
    <source>
        <dbReference type="EMBL" id="RDL37123.1"/>
    </source>
</evidence>
<keyword evidence="9" id="KW-1185">Reference proteome</keyword>
<sequence length="186" mass="20551">MVCWDRHFTIVYGWATAGIFTSMDLMLALMPIKLIRTLNRPVREKVLVGCLMAMGLLTTAISGVKMTTFKDVYLGDPLQKAVHLTTFAKLEELIGLIAACTPCLKSSIERTLRRFGMLSSEHRTVTKPSFVISRLDSSIVLSPIVQNSTDTVTAVEGISKDSDISLVSSAETAWTGRKNKNEHLNF</sequence>
<dbReference type="AlphaFoldDB" id="A0A370TNL6"/>
<dbReference type="Proteomes" id="UP000254866">
    <property type="component" value="Unassembled WGS sequence"/>
</dbReference>
<organism evidence="8 9">
    <name type="scientific">Venustampulla echinocandica</name>
    <dbReference type="NCBI Taxonomy" id="2656787"/>
    <lineage>
        <taxon>Eukaryota</taxon>
        <taxon>Fungi</taxon>
        <taxon>Dikarya</taxon>
        <taxon>Ascomycota</taxon>
        <taxon>Pezizomycotina</taxon>
        <taxon>Leotiomycetes</taxon>
        <taxon>Helotiales</taxon>
        <taxon>Pleuroascaceae</taxon>
        <taxon>Venustampulla</taxon>
    </lineage>
</organism>
<proteinExistence type="inferred from homology"/>
<dbReference type="EMBL" id="NPIC01000003">
    <property type="protein sequence ID" value="RDL37123.1"/>
    <property type="molecule type" value="Genomic_DNA"/>
</dbReference>
<evidence type="ECO:0000313" key="9">
    <source>
        <dbReference type="Proteomes" id="UP000254866"/>
    </source>
</evidence>
<dbReference type="InterPro" id="IPR052337">
    <property type="entry name" value="SAT4-like"/>
</dbReference>
<evidence type="ECO:0000256" key="2">
    <source>
        <dbReference type="ARBA" id="ARBA00022692"/>
    </source>
</evidence>
<evidence type="ECO:0000256" key="6">
    <source>
        <dbReference type="SAM" id="Phobius"/>
    </source>
</evidence>
<keyword evidence="3 6" id="KW-1133">Transmembrane helix</keyword>
<dbReference type="PANTHER" id="PTHR33048:SF129">
    <property type="entry name" value="INTEGRAL MEMBRANE PROTEIN-RELATED"/>
    <property type="match status" value="1"/>
</dbReference>
<name>A0A370TNL6_9HELO</name>
<comment type="caution">
    <text evidence="8">The sequence shown here is derived from an EMBL/GenBank/DDBJ whole genome shotgun (WGS) entry which is preliminary data.</text>
</comment>
<accession>A0A370TNL6</accession>
<evidence type="ECO:0000256" key="1">
    <source>
        <dbReference type="ARBA" id="ARBA00004141"/>
    </source>
</evidence>
<feature type="transmembrane region" description="Helical" evidence="6">
    <location>
        <begin position="46"/>
        <end position="64"/>
    </location>
</feature>
<gene>
    <name evidence="8" type="ORF">BP5553_04556</name>
</gene>
<dbReference type="Pfam" id="PF20684">
    <property type="entry name" value="Fung_rhodopsin"/>
    <property type="match status" value="1"/>
</dbReference>
<dbReference type="InterPro" id="IPR049326">
    <property type="entry name" value="Rhodopsin_dom_fungi"/>
</dbReference>
<dbReference type="GeneID" id="43597405"/>
<dbReference type="GO" id="GO:0016020">
    <property type="term" value="C:membrane"/>
    <property type="evidence" value="ECO:0007669"/>
    <property type="project" value="UniProtKB-SubCell"/>
</dbReference>
<protein>
    <recommendedName>
        <fullName evidence="7">Rhodopsin domain-containing protein</fullName>
    </recommendedName>
</protein>
<evidence type="ECO:0000256" key="4">
    <source>
        <dbReference type="ARBA" id="ARBA00023136"/>
    </source>
</evidence>
<feature type="domain" description="Rhodopsin" evidence="7">
    <location>
        <begin position="12"/>
        <end position="109"/>
    </location>
</feature>
<reference evidence="8 9" key="1">
    <citation type="journal article" date="2018" name="IMA Fungus">
        <title>IMA Genome-F 9: Draft genome sequence of Annulohypoxylon stygium, Aspergillus mulundensis, Berkeleyomyces basicola (syn. Thielaviopsis basicola), Ceratocystis smalleyi, two Cercospora beticola strains, Coleophoma cylindrospora, Fusarium fracticaudum, Phialophora cf. hyalina, and Morchella septimelata.</title>
        <authorList>
            <person name="Wingfield B.D."/>
            <person name="Bills G.F."/>
            <person name="Dong Y."/>
            <person name="Huang W."/>
            <person name="Nel W.J."/>
            <person name="Swalarsk-Parry B.S."/>
            <person name="Vaghefi N."/>
            <person name="Wilken P.M."/>
            <person name="An Z."/>
            <person name="de Beer Z.W."/>
            <person name="De Vos L."/>
            <person name="Chen L."/>
            <person name="Duong T.A."/>
            <person name="Gao Y."/>
            <person name="Hammerbacher A."/>
            <person name="Kikkert J.R."/>
            <person name="Li Y."/>
            <person name="Li H."/>
            <person name="Li K."/>
            <person name="Li Q."/>
            <person name="Liu X."/>
            <person name="Ma X."/>
            <person name="Naidoo K."/>
            <person name="Pethybridge S.J."/>
            <person name="Sun J."/>
            <person name="Steenkamp E.T."/>
            <person name="van der Nest M.A."/>
            <person name="van Wyk S."/>
            <person name="Wingfield M.J."/>
            <person name="Xiong C."/>
            <person name="Yue Q."/>
            <person name="Zhang X."/>
        </authorList>
    </citation>
    <scope>NUCLEOTIDE SEQUENCE [LARGE SCALE GENOMIC DNA]</scope>
    <source>
        <strain evidence="8 9">BP 5553</strain>
    </source>
</reference>
<dbReference type="RefSeq" id="XP_031869779.1">
    <property type="nucleotide sequence ID" value="XM_032013179.1"/>
</dbReference>
<feature type="transmembrane region" description="Helical" evidence="6">
    <location>
        <begin position="12"/>
        <end position="34"/>
    </location>
</feature>
<evidence type="ECO:0000256" key="5">
    <source>
        <dbReference type="ARBA" id="ARBA00038359"/>
    </source>
</evidence>
<comment type="similarity">
    <text evidence="5">Belongs to the SAT4 family.</text>
</comment>
<evidence type="ECO:0000256" key="3">
    <source>
        <dbReference type="ARBA" id="ARBA00022989"/>
    </source>
</evidence>
<keyword evidence="4 6" id="KW-0472">Membrane</keyword>
<dbReference type="PANTHER" id="PTHR33048">
    <property type="entry name" value="PTH11-LIKE INTEGRAL MEMBRANE PROTEIN (AFU_ORTHOLOGUE AFUA_5G11245)"/>
    <property type="match status" value="1"/>
</dbReference>
<evidence type="ECO:0000259" key="7">
    <source>
        <dbReference type="Pfam" id="PF20684"/>
    </source>
</evidence>